<keyword evidence="1" id="KW-1133">Transmembrane helix</keyword>
<dbReference type="AlphaFoldDB" id="A0A6A5KAN4"/>
<protein>
    <recommendedName>
        <fullName evidence="4">Transmembrane protein</fullName>
    </recommendedName>
</protein>
<keyword evidence="1" id="KW-0472">Membrane</keyword>
<organism evidence="2 3">
    <name type="scientific">Decorospora gaudefroyi</name>
    <dbReference type="NCBI Taxonomy" id="184978"/>
    <lineage>
        <taxon>Eukaryota</taxon>
        <taxon>Fungi</taxon>
        <taxon>Dikarya</taxon>
        <taxon>Ascomycota</taxon>
        <taxon>Pezizomycotina</taxon>
        <taxon>Dothideomycetes</taxon>
        <taxon>Pleosporomycetidae</taxon>
        <taxon>Pleosporales</taxon>
        <taxon>Pleosporineae</taxon>
        <taxon>Pleosporaceae</taxon>
        <taxon>Decorospora</taxon>
    </lineage>
</organism>
<name>A0A6A5KAN4_9PLEO</name>
<feature type="transmembrane region" description="Helical" evidence="1">
    <location>
        <begin position="80"/>
        <end position="102"/>
    </location>
</feature>
<dbReference type="EMBL" id="ML975362">
    <property type="protein sequence ID" value="KAF1831504.1"/>
    <property type="molecule type" value="Genomic_DNA"/>
</dbReference>
<gene>
    <name evidence="2" type="ORF">BDW02DRAFT_571966</name>
</gene>
<sequence length="123" mass="13823">MISTTVVESKDQDRYMLDTSPSPQLHLLQSLPPNPTHKKSCTYFSQRVPTSKKKFNSEPIIFIRRPHSTNPETFCSKNPYFFFVPVAAASLADGWGLVWYVLRGGMGRGDLGVSSGWRVSGRE</sequence>
<proteinExistence type="predicted"/>
<keyword evidence="1" id="KW-0812">Transmembrane</keyword>
<accession>A0A6A5KAN4</accession>
<reference evidence="2" key="1">
    <citation type="submission" date="2020-01" db="EMBL/GenBank/DDBJ databases">
        <authorList>
            <consortium name="DOE Joint Genome Institute"/>
            <person name="Haridas S."/>
            <person name="Albert R."/>
            <person name="Binder M."/>
            <person name="Bloem J."/>
            <person name="Labutti K."/>
            <person name="Salamov A."/>
            <person name="Andreopoulos B."/>
            <person name="Baker S.E."/>
            <person name="Barry K."/>
            <person name="Bills G."/>
            <person name="Bluhm B.H."/>
            <person name="Cannon C."/>
            <person name="Castanera R."/>
            <person name="Culley D.E."/>
            <person name="Daum C."/>
            <person name="Ezra D."/>
            <person name="Gonzalez J.B."/>
            <person name="Henrissat B."/>
            <person name="Kuo A."/>
            <person name="Liang C."/>
            <person name="Lipzen A."/>
            <person name="Lutzoni F."/>
            <person name="Magnuson J."/>
            <person name="Mondo S."/>
            <person name="Nolan M."/>
            <person name="Ohm R."/>
            <person name="Pangilinan J."/>
            <person name="Park H.-J."/>
            <person name="Ramirez L."/>
            <person name="Alfaro M."/>
            <person name="Sun H."/>
            <person name="Tritt A."/>
            <person name="Yoshinaga Y."/>
            <person name="Zwiers L.-H."/>
            <person name="Turgeon B.G."/>
            <person name="Goodwin S.B."/>
            <person name="Spatafora J.W."/>
            <person name="Crous P.W."/>
            <person name="Grigoriev I.V."/>
        </authorList>
    </citation>
    <scope>NUCLEOTIDE SEQUENCE</scope>
    <source>
        <strain evidence="2">P77</strain>
    </source>
</reference>
<evidence type="ECO:0000313" key="2">
    <source>
        <dbReference type="EMBL" id="KAF1831504.1"/>
    </source>
</evidence>
<keyword evidence="3" id="KW-1185">Reference proteome</keyword>
<evidence type="ECO:0000256" key="1">
    <source>
        <dbReference type="SAM" id="Phobius"/>
    </source>
</evidence>
<evidence type="ECO:0000313" key="3">
    <source>
        <dbReference type="Proteomes" id="UP000800040"/>
    </source>
</evidence>
<dbReference type="Proteomes" id="UP000800040">
    <property type="component" value="Unassembled WGS sequence"/>
</dbReference>
<evidence type="ECO:0008006" key="4">
    <source>
        <dbReference type="Google" id="ProtNLM"/>
    </source>
</evidence>